<proteinExistence type="predicted"/>
<sequence>KSNADLKFICLETEGALSSACDESLVTQPFLSCDISEHGRLKNVIKCKSSQPWAAMRMLTFTPYQCCHDTRR</sequence>
<evidence type="ECO:0000313" key="1">
    <source>
        <dbReference type="Proteomes" id="UP000887565"/>
    </source>
</evidence>
<evidence type="ECO:0000313" key="2">
    <source>
        <dbReference type="WBParaSite" id="nRc.2.0.1.t12501-RA"/>
    </source>
</evidence>
<accession>A0A915IGR5</accession>
<protein>
    <submittedName>
        <fullName evidence="2">Uncharacterized protein</fullName>
    </submittedName>
</protein>
<dbReference type="Proteomes" id="UP000887565">
    <property type="component" value="Unplaced"/>
</dbReference>
<dbReference type="WBParaSite" id="nRc.2.0.1.t12501-RA">
    <property type="protein sequence ID" value="nRc.2.0.1.t12501-RA"/>
    <property type="gene ID" value="nRc.2.0.1.g12501"/>
</dbReference>
<organism evidence="1 2">
    <name type="scientific">Romanomermis culicivorax</name>
    <name type="common">Nematode worm</name>
    <dbReference type="NCBI Taxonomy" id="13658"/>
    <lineage>
        <taxon>Eukaryota</taxon>
        <taxon>Metazoa</taxon>
        <taxon>Ecdysozoa</taxon>
        <taxon>Nematoda</taxon>
        <taxon>Enoplea</taxon>
        <taxon>Dorylaimia</taxon>
        <taxon>Mermithida</taxon>
        <taxon>Mermithoidea</taxon>
        <taxon>Mermithidae</taxon>
        <taxon>Romanomermis</taxon>
    </lineage>
</organism>
<keyword evidence="1" id="KW-1185">Reference proteome</keyword>
<name>A0A915IGR5_ROMCU</name>
<dbReference type="AlphaFoldDB" id="A0A915IGR5"/>
<reference evidence="2" key="1">
    <citation type="submission" date="2022-11" db="UniProtKB">
        <authorList>
            <consortium name="WormBaseParasite"/>
        </authorList>
    </citation>
    <scope>IDENTIFICATION</scope>
</reference>